<evidence type="ECO:0000313" key="2">
    <source>
        <dbReference type="Proteomes" id="UP001219525"/>
    </source>
</evidence>
<keyword evidence="2" id="KW-1185">Reference proteome</keyword>
<dbReference type="Proteomes" id="UP001219525">
    <property type="component" value="Unassembled WGS sequence"/>
</dbReference>
<comment type="caution">
    <text evidence="1">The sequence shown here is derived from an EMBL/GenBank/DDBJ whole genome shotgun (WGS) entry which is preliminary data.</text>
</comment>
<organism evidence="1 2">
    <name type="scientific">Mycena pura</name>
    <dbReference type="NCBI Taxonomy" id="153505"/>
    <lineage>
        <taxon>Eukaryota</taxon>
        <taxon>Fungi</taxon>
        <taxon>Dikarya</taxon>
        <taxon>Basidiomycota</taxon>
        <taxon>Agaricomycotina</taxon>
        <taxon>Agaricomycetes</taxon>
        <taxon>Agaricomycetidae</taxon>
        <taxon>Agaricales</taxon>
        <taxon>Marasmiineae</taxon>
        <taxon>Mycenaceae</taxon>
        <taxon>Mycena</taxon>
    </lineage>
</organism>
<name>A0AAD6V518_9AGAR</name>
<protein>
    <submittedName>
        <fullName evidence="1">Uncharacterized protein</fullName>
    </submittedName>
</protein>
<reference evidence="1" key="1">
    <citation type="submission" date="2023-03" db="EMBL/GenBank/DDBJ databases">
        <title>Massive genome expansion in bonnet fungi (Mycena s.s.) driven by repeated elements and novel gene families across ecological guilds.</title>
        <authorList>
            <consortium name="Lawrence Berkeley National Laboratory"/>
            <person name="Harder C.B."/>
            <person name="Miyauchi S."/>
            <person name="Viragh M."/>
            <person name="Kuo A."/>
            <person name="Thoen E."/>
            <person name="Andreopoulos B."/>
            <person name="Lu D."/>
            <person name="Skrede I."/>
            <person name="Drula E."/>
            <person name="Henrissat B."/>
            <person name="Morin E."/>
            <person name="Kohler A."/>
            <person name="Barry K."/>
            <person name="LaButti K."/>
            <person name="Morin E."/>
            <person name="Salamov A."/>
            <person name="Lipzen A."/>
            <person name="Mereny Z."/>
            <person name="Hegedus B."/>
            <person name="Baldrian P."/>
            <person name="Stursova M."/>
            <person name="Weitz H."/>
            <person name="Taylor A."/>
            <person name="Grigoriev I.V."/>
            <person name="Nagy L.G."/>
            <person name="Martin F."/>
            <person name="Kauserud H."/>
        </authorList>
    </citation>
    <scope>NUCLEOTIDE SEQUENCE</scope>
    <source>
        <strain evidence="1">9144</strain>
    </source>
</reference>
<sequence>MGVHYHSQLDTLERYFKALPASLLESTADSSELEPSTTEVEDYGSVTSAFNRCLEVTFGSRAKGPVQLKFRGACPSPPSRTFSVTSRLIRPPRRRQLQQRRIKGPGSARLLRSSTIWMLWVIKIG</sequence>
<gene>
    <name evidence="1" type="ORF">GGX14DRAFT_399312</name>
</gene>
<dbReference type="AlphaFoldDB" id="A0AAD6V518"/>
<accession>A0AAD6V518</accession>
<dbReference type="EMBL" id="JARJCW010000054">
    <property type="protein sequence ID" value="KAJ7202533.1"/>
    <property type="molecule type" value="Genomic_DNA"/>
</dbReference>
<evidence type="ECO:0000313" key="1">
    <source>
        <dbReference type="EMBL" id="KAJ7202533.1"/>
    </source>
</evidence>
<proteinExistence type="predicted"/>